<dbReference type="OrthoDB" id="8196417at2759"/>
<dbReference type="Proteomes" id="UP001152798">
    <property type="component" value="Chromosome 1"/>
</dbReference>
<sequence>MPFDGLNMLSKMFLIPFLCIMSSGLLSAAIMSCKTDGDCPANHYCYSMTNVCAECIPNFCSRFHRKDSSWKKCHTEPTDCGPCLSGYEEEYFSDGTTRASCILSHQPTPSQYSGYQASPEGFSPIPTYLIGFIGCTLVLMLGFFMYKAVRRPTVHIIRPDETEIRPMNHSSNNESLNNSDVYEPSAPILPAYSSVDPFRTCGNDLCENDRNTEDCCRYKVEIKQPLECSDYMFEVKNPETCRLVESAIFRRPDYEDENIENVTNTHDNEDDEEDPDSQEAEEDTNRGNLLIPPVHYHDESTLPSTWTPEPLQVEVENTSLPTNPETTKRPSTEMVSSESEDEQNPKRSCNNGNEDDEAPSTRIFRNFRLTFTRQNQNTSANNSQNRNPESPTKDK</sequence>
<protein>
    <recommendedName>
        <fullName evidence="6">Neuropeptide</fullName>
    </recommendedName>
</protein>
<accession>A0A9P0E1H6</accession>
<feature type="compositionally biased region" description="Low complexity" evidence="1">
    <location>
        <begin position="372"/>
        <end position="387"/>
    </location>
</feature>
<proteinExistence type="predicted"/>
<gene>
    <name evidence="4" type="ORF">NEZAVI_LOCUS1268</name>
</gene>
<keyword evidence="2" id="KW-0472">Membrane</keyword>
<evidence type="ECO:0000256" key="3">
    <source>
        <dbReference type="SAM" id="SignalP"/>
    </source>
</evidence>
<keyword evidence="5" id="KW-1185">Reference proteome</keyword>
<keyword evidence="2" id="KW-0812">Transmembrane</keyword>
<dbReference type="AlphaFoldDB" id="A0A9P0E1H6"/>
<keyword evidence="2" id="KW-1133">Transmembrane helix</keyword>
<feature type="region of interest" description="Disordered" evidence="1">
    <location>
        <begin position="254"/>
        <end position="395"/>
    </location>
</feature>
<evidence type="ECO:0000256" key="2">
    <source>
        <dbReference type="SAM" id="Phobius"/>
    </source>
</evidence>
<dbReference type="EMBL" id="OV725077">
    <property type="protein sequence ID" value="CAH1389996.1"/>
    <property type="molecule type" value="Genomic_DNA"/>
</dbReference>
<feature type="chain" id="PRO_5040502458" description="Neuropeptide" evidence="3">
    <location>
        <begin position="29"/>
        <end position="395"/>
    </location>
</feature>
<evidence type="ECO:0000256" key="1">
    <source>
        <dbReference type="SAM" id="MobiDB-lite"/>
    </source>
</evidence>
<feature type="transmembrane region" description="Helical" evidence="2">
    <location>
        <begin position="128"/>
        <end position="149"/>
    </location>
</feature>
<feature type="compositionally biased region" description="Polar residues" evidence="1">
    <location>
        <begin position="315"/>
        <end position="325"/>
    </location>
</feature>
<keyword evidence="3" id="KW-0732">Signal</keyword>
<evidence type="ECO:0000313" key="5">
    <source>
        <dbReference type="Proteomes" id="UP001152798"/>
    </source>
</evidence>
<evidence type="ECO:0008006" key="6">
    <source>
        <dbReference type="Google" id="ProtNLM"/>
    </source>
</evidence>
<organism evidence="4 5">
    <name type="scientific">Nezara viridula</name>
    <name type="common">Southern green stink bug</name>
    <name type="synonym">Cimex viridulus</name>
    <dbReference type="NCBI Taxonomy" id="85310"/>
    <lineage>
        <taxon>Eukaryota</taxon>
        <taxon>Metazoa</taxon>
        <taxon>Ecdysozoa</taxon>
        <taxon>Arthropoda</taxon>
        <taxon>Hexapoda</taxon>
        <taxon>Insecta</taxon>
        <taxon>Pterygota</taxon>
        <taxon>Neoptera</taxon>
        <taxon>Paraneoptera</taxon>
        <taxon>Hemiptera</taxon>
        <taxon>Heteroptera</taxon>
        <taxon>Panheteroptera</taxon>
        <taxon>Pentatomomorpha</taxon>
        <taxon>Pentatomoidea</taxon>
        <taxon>Pentatomidae</taxon>
        <taxon>Pentatominae</taxon>
        <taxon>Nezara</taxon>
    </lineage>
</organism>
<feature type="compositionally biased region" description="Acidic residues" evidence="1">
    <location>
        <begin position="268"/>
        <end position="282"/>
    </location>
</feature>
<reference evidence="4" key="1">
    <citation type="submission" date="2022-01" db="EMBL/GenBank/DDBJ databases">
        <authorList>
            <person name="King R."/>
        </authorList>
    </citation>
    <scope>NUCLEOTIDE SEQUENCE</scope>
</reference>
<feature type="signal peptide" evidence="3">
    <location>
        <begin position="1"/>
        <end position="28"/>
    </location>
</feature>
<name>A0A9P0E1H6_NEZVI</name>
<evidence type="ECO:0000313" key="4">
    <source>
        <dbReference type="EMBL" id="CAH1389996.1"/>
    </source>
</evidence>